<gene>
    <name evidence="1" type="ORF">HHI36_005528</name>
</gene>
<sequence>MLGSADGKSNILCVTRITTIENWTFKIPPKYLECEHHVDLIKNSSICKSEKTSLQKHQFRKVWITLDENLKNVYYDEDENLQFENELLEEVIEKPQIDTTTLTESSLARLLEQIINNSQEKTEQINITKIAEDLVIEKFTGKTTNAEQWIASFEKECERFHIDRSDKKIELLKLCIETGIVVRF</sequence>
<name>A0ABD2NVF1_9CUCU</name>
<protein>
    <submittedName>
        <fullName evidence="1">Uncharacterized protein</fullName>
    </submittedName>
</protein>
<dbReference type="Proteomes" id="UP001516400">
    <property type="component" value="Unassembled WGS sequence"/>
</dbReference>
<dbReference type="EMBL" id="JABFTP020000144">
    <property type="protein sequence ID" value="KAL3282341.1"/>
    <property type="molecule type" value="Genomic_DNA"/>
</dbReference>
<accession>A0ABD2NVF1</accession>
<comment type="caution">
    <text evidence="1">The sequence shown here is derived from an EMBL/GenBank/DDBJ whole genome shotgun (WGS) entry which is preliminary data.</text>
</comment>
<evidence type="ECO:0000313" key="2">
    <source>
        <dbReference type="Proteomes" id="UP001516400"/>
    </source>
</evidence>
<proteinExistence type="predicted"/>
<dbReference type="AlphaFoldDB" id="A0ABD2NVF1"/>
<reference evidence="1 2" key="1">
    <citation type="journal article" date="2021" name="BMC Biol.">
        <title>Horizontally acquired antibacterial genes associated with adaptive radiation of ladybird beetles.</title>
        <authorList>
            <person name="Li H.S."/>
            <person name="Tang X.F."/>
            <person name="Huang Y.H."/>
            <person name="Xu Z.Y."/>
            <person name="Chen M.L."/>
            <person name="Du X.Y."/>
            <person name="Qiu B.Y."/>
            <person name="Chen P.T."/>
            <person name="Zhang W."/>
            <person name="Slipinski A."/>
            <person name="Escalona H.E."/>
            <person name="Waterhouse R.M."/>
            <person name="Zwick A."/>
            <person name="Pang H."/>
        </authorList>
    </citation>
    <scope>NUCLEOTIDE SEQUENCE [LARGE SCALE GENOMIC DNA]</scope>
    <source>
        <strain evidence="1">SYSU2018</strain>
    </source>
</reference>
<organism evidence="1 2">
    <name type="scientific">Cryptolaemus montrouzieri</name>
    <dbReference type="NCBI Taxonomy" id="559131"/>
    <lineage>
        <taxon>Eukaryota</taxon>
        <taxon>Metazoa</taxon>
        <taxon>Ecdysozoa</taxon>
        <taxon>Arthropoda</taxon>
        <taxon>Hexapoda</taxon>
        <taxon>Insecta</taxon>
        <taxon>Pterygota</taxon>
        <taxon>Neoptera</taxon>
        <taxon>Endopterygota</taxon>
        <taxon>Coleoptera</taxon>
        <taxon>Polyphaga</taxon>
        <taxon>Cucujiformia</taxon>
        <taxon>Coccinelloidea</taxon>
        <taxon>Coccinellidae</taxon>
        <taxon>Scymninae</taxon>
        <taxon>Scymnini</taxon>
        <taxon>Cryptolaemus</taxon>
    </lineage>
</organism>
<keyword evidence="2" id="KW-1185">Reference proteome</keyword>
<evidence type="ECO:0000313" key="1">
    <source>
        <dbReference type="EMBL" id="KAL3282341.1"/>
    </source>
</evidence>